<dbReference type="Proteomes" id="UP000237105">
    <property type="component" value="Unassembled WGS sequence"/>
</dbReference>
<evidence type="ECO:0000313" key="2">
    <source>
        <dbReference type="Proteomes" id="UP000237105"/>
    </source>
</evidence>
<comment type="caution">
    <text evidence="1">The sequence shown here is derived from an EMBL/GenBank/DDBJ whole genome shotgun (WGS) entry which is preliminary data.</text>
</comment>
<reference evidence="2" key="1">
    <citation type="submission" date="2016-06" db="EMBL/GenBank/DDBJ databases">
        <title>Parallel loss of symbiosis genes in relatives of nitrogen-fixing non-legume Parasponia.</title>
        <authorList>
            <person name="Van Velzen R."/>
            <person name="Holmer R."/>
            <person name="Bu F."/>
            <person name="Rutten L."/>
            <person name="Van Zeijl A."/>
            <person name="Liu W."/>
            <person name="Santuari L."/>
            <person name="Cao Q."/>
            <person name="Sharma T."/>
            <person name="Shen D."/>
            <person name="Roswanjaya Y."/>
            <person name="Wardhani T."/>
            <person name="Kalhor M.S."/>
            <person name="Jansen J."/>
            <person name="Van den Hoogen J."/>
            <person name="Gungor B."/>
            <person name="Hartog M."/>
            <person name="Hontelez J."/>
            <person name="Verver J."/>
            <person name="Yang W.-C."/>
            <person name="Schijlen E."/>
            <person name="Repin R."/>
            <person name="Schilthuizen M."/>
            <person name="Schranz E."/>
            <person name="Heidstra R."/>
            <person name="Miyata K."/>
            <person name="Fedorova E."/>
            <person name="Kohlen W."/>
            <person name="Bisseling T."/>
            <person name="Smit S."/>
            <person name="Geurts R."/>
        </authorList>
    </citation>
    <scope>NUCLEOTIDE SEQUENCE [LARGE SCALE GENOMIC DNA]</scope>
    <source>
        <strain evidence="2">cv. WU1-14</strain>
    </source>
</reference>
<dbReference type="AlphaFoldDB" id="A0A2P5CU89"/>
<sequence>MLYDRKLPVCQHMGPIMHLSSLTVHVASTLSHTAEPNTESSHFQKILMWDPLVYGPNIHLTSPFLSEWLHARLTPLKETYKRSERSKNWSTGVHGRPVVKSVVHINLNL</sequence>
<organism evidence="1 2">
    <name type="scientific">Parasponia andersonii</name>
    <name type="common">Sponia andersonii</name>
    <dbReference type="NCBI Taxonomy" id="3476"/>
    <lineage>
        <taxon>Eukaryota</taxon>
        <taxon>Viridiplantae</taxon>
        <taxon>Streptophyta</taxon>
        <taxon>Embryophyta</taxon>
        <taxon>Tracheophyta</taxon>
        <taxon>Spermatophyta</taxon>
        <taxon>Magnoliopsida</taxon>
        <taxon>eudicotyledons</taxon>
        <taxon>Gunneridae</taxon>
        <taxon>Pentapetalae</taxon>
        <taxon>rosids</taxon>
        <taxon>fabids</taxon>
        <taxon>Rosales</taxon>
        <taxon>Cannabaceae</taxon>
        <taxon>Parasponia</taxon>
    </lineage>
</organism>
<protein>
    <submittedName>
        <fullName evidence="1">Uncharacterized protein</fullName>
    </submittedName>
</protein>
<evidence type="ECO:0000313" key="1">
    <source>
        <dbReference type="EMBL" id="PON64622.1"/>
    </source>
</evidence>
<proteinExistence type="predicted"/>
<keyword evidence="2" id="KW-1185">Reference proteome</keyword>
<dbReference type="EMBL" id="JXTB01000094">
    <property type="protein sequence ID" value="PON64622.1"/>
    <property type="molecule type" value="Genomic_DNA"/>
</dbReference>
<name>A0A2P5CU89_PARAD</name>
<gene>
    <name evidence="1" type="ORF">PanWU01x14_123340</name>
</gene>
<accession>A0A2P5CU89</accession>